<evidence type="ECO:0000256" key="3">
    <source>
        <dbReference type="ARBA" id="ARBA00022884"/>
    </source>
</evidence>
<dbReference type="Gene3D" id="3.30.1140.32">
    <property type="entry name" value="Ribosomal protein S3, C-terminal domain"/>
    <property type="match status" value="1"/>
</dbReference>
<gene>
    <name evidence="8" type="primary">rpsC</name>
    <name evidence="11" type="ORF">CLG94_08050</name>
</gene>
<evidence type="ECO:0000313" key="11">
    <source>
        <dbReference type="EMBL" id="PTL35706.1"/>
    </source>
</evidence>
<accession>A0A2T4TX74</accession>
<evidence type="ECO:0000313" key="12">
    <source>
        <dbReference type="Proteomes" id="UP000241436"/>
    </source>
</evidence>
<dbReference type="FunFam" id="3.30.300.20:FF:000001">
    <property type="entry name" value="30S ribosomal protein S3"/>
    <property type="match status" value="1"/>
</dbReference>
<dbReference type="InterPro" id="IPR009019">
    <property type="entry name" value="KH_sf_prok-type"/>
</dbReference>
<evidence type="ECO:0000256" key="7">
    <source>
        <dbReference type="ARBA" id="ARBA00035257"/>
    </source>
</evidence>
<dbReference type="GO" id="GO:0022627">
    <property type="term" value="C:cytosolic small ribosomal subunit"/>
    <property type="evidence" value="ECO:0007669"/>
    <property type="project" value="TreeGrafter"/>
</dbReference>
<dbReference type="Proteomes" id="UP000241436">
    <property type="component" value="Unassembled WGS sequence"/>
</dbReference>
<dbReference type="Gene3D" id="3.30.300.20">
    <property type="match status" value="1"/>
</dbReference>
<dbReference type="PANTHER" id="PTHR11760">
    <property type="entry name" value="30S/40S RIBOSOMAL PROTEIN S3"/>
    <property type="match status" value="1"/>
</dbReference>
<dbReference type="Pfam" id="PF07650">
    <property type="entry name" value="KH_2"/>
    <property type="match status" value="1"/>
</dbReference>
<dbReference type="InterPro" id="IPR004044">
    <property type="entry name" value="KH_dom_type_2"/>
</dbReference>
<dbReference type="SMART" id="SM00322">
    <property type="entry name" value="KH"/>
    <property type="match status" value="1"/>
</dbReference>
<comment type="subunit">
    <text evidence="8">Part of the 30S ribosomal subunit. Forms a tight complex with proteins S10 and S14.</text>
</comment>
<reference evidence="11 12" key="1">
    <citation type="submission" date="2017-09" db="EMBL/GenBank/DDBJ databases">
        <title>Bloom of a denitrifying methanotroph, Candidatus Methylomirabilis limnetica, in a deep stratified lake.</title>
        <authorList>
            <person name="Graf J.S."/>
            <person name="Marchant H.K."/>
            <person name="Tienken D."/>
            <person name="Hach P.F."/>
            <person name="Brand A."/>
            <person name="Schubert C.J."/>
            <person name="Kuypers M.M."/>
            <person name="Milucka J."/>
        </authorList>
    </citation>
    <scope>NUCLEOTIDE SEQUENCE [LARGE SCALE GENOMIC DNA]</scope>
    <source>
        <strain evidence="11 12">Zug</strain>
    </source>
</reference>
<feature type="compositionally biased region" description="Basic and acidic residues" evidence="9">
    <location>
        <begin position="215"/>
        <end position="224"/>
    </location>
</feature>
<evidence type="ECO:0000256" key="4">
    <source>
        <dbReference type="ARBA" id="ARBA00022980"/>
    </source>
</evidence>
<feature type="region of interest" description="Disordered" evidence="9">
    <location>
        <begin position="210"/>
        <end position="235"/>
    </location>
</feature>
<dbReference type="NCBIfam" id="TIGR01009">
    <property type="entry name" value="rpsC_bact"/>
    <property type="match status" value="1"/>
</dbReference>
<dbReference type="InterPro" id="IPR001351">
    <property type="entry name" value="Ribosomal_uS3_C"/>
</dbReference>
<dbReference type="PROSITE" id="PS50823">
    <property type="entry name" value="KH_TYPE_2"/>
    <property type="match status" value="1"/>
</dbReference>
<dbReference type="InterPro" id="IPR036419">
    <property type="entry name" value="Ribosomal_S3_C_sf"/>
</dbReference>
<dbReference type="SUPFAM" id="SSF54821">
    <property type="entry name" value="Ribosomal protein S3 C-terminal domain"/>
    <property type="match status" value="1"/>
</dbReference>
<keyword evidence="2 8" id="KW-0699">rRNA-binding</keyword>
<evidence type="ECO:0000256" key="1">
    <source>
        <dbReference type="ARBA" id="ARBA00010761"/>
    </source>
</evidence>
<proteinExistence type="inferred from homology"/>
<keyword evidence="5 8" id="KW-0687">Ribonucleoprotein</keyword>
<dbReference type="EMBL" id="NVQC01000022">
    <property type="protein sequence ID" value="PTL35706.1"/>
    <property type="molecule type" value="Genomic_DNA"/>
</dbReference>
<dbReference type="GO" id="GO:0003729">
    <property type="term" value="F:mRNA binding"/>
    <property type="evidence" value="ECO:0007669"/>
    <property type="project" value="UniProtKB-UniRule"/>
</dbReference>
<dbReference type="PANTHER" id="PTHR11760:SF19">
    <property type="entry name" value="SMALL RIBOSOMAL SUBUNIT PROTEIN US3C"/>
    <property type="match status" value="1"/>
</dbReference>
<dbReference type="InterPro" id="IPR005704">
    <property type="entry name" value="Ribosomal_uS3_bac-typ"/>
</dbReference>
<dbReference type="GO" id="GO:0019843">
    <property type="term" value="F:rRNA binding"/>
    <property type="evidence" value="ECO:0007669"/>
    <property type="project" value="UniProtKB-UniRule"/>
</dbReference>
<evidence type="ECO:0000256" key="6">
    <source>
        <dbReference type="ARBA" id="ARBA00024998"/>
    </source>
</evidence>
<evidence type="ECO:0000256" key="5">
    <source>
        <dbReference type="ARBA" id="ARBA00023274"/>
    </source>
</evidence>
<feature type="domain" description="KH type-2" evidence="10">
    <location>
        <begin position="38"/>
        <end position="106"/>
    </location>
</feature>
<comment type="function">
    <text evidence="6 8">Binds the lower part of the 30S subunit head. Binds mRNA in the 70S ribosome, positioning it for translation.</text>
</comment>
<organism evidence="11 12">
    <name type="scientific">Candidatus Methylomirabilis limnetica</name>
    <dbReference type="NCBI Taxonomy" id="2033718"/>
    <lineage>
        <taxon>Bacteria</taxon>
        <taxon>Candidatus Methylomirabilota</taxon>
        <taxon>Candidatus Methylomirabilia</taxon>
        <taxon>Candidatus Methylomirabilales</taxon>
        <taxon>Candidatus Methylomirabilaceae</taxon>
        <taxon>Candidatus Methylomirabilis</taxon>
    </lineage>
</organism>
<dbReference type="InterPro" id="IPR004087">
    <property type="entry name" value="KH_dom"/>
</dbReference>
<dbReference type="InterPro" id="IPR015946">
    <property type="entry name" value="KH_dom-like_a/b"/>
</dbReference>
<comment type="caution">
    <text evidence="11">The sequence shown here is derived from an EMBL/GenBank/DDBJ whole genome shotgun (WGS) entry which is preliminary data.</text>
</comment>
<dbReference type="RefSeq" id="WP_107562454.1">
    <property type="nucleotide sequence ID" value="NZ_NVQC01000022.1"/>
</dbReference>
<protein>
    <recommendedName>
        <fullName evidence="7 8">Small ribosomal subunit protein uS3</fullName>
    </recommendedName>
</protein>
<dbReference type="InterPro" id="IPR057258">
    <property type="entry name" value="Ribosomal_uS3"/>
</dbReference>
<comment type="similarity">
    <text evidence="1 8">Belongs to the universal ribosomal protein uS3 family.</text>
</comment>
<dbReference type="CDD" id="cd02412">
    <property type="entry name" value="KH-II_30S_S3"/>
    <property type="match status" value="1"/>
</dbReference>
<dbReference type="GO" id="GO:0003735">
    <property type="term" value="F:structural constituent of ribosome"/>
    <property type="evidence" value="ECO:0007669"/>
    <property type="project" value="InterPro"/>
</dbReference>
<reference evidence="12" key="2">
    <citation type="journal article" date="2018" name="Environ. Microbiol.">
        <title>Bloom of a denitrifying methanotroph, 'Candidatus Methylomirabilis limnetica', in a deep stratified lake.</title>
        <authorList>
            <person name="Graf J.S."/>
            <person name="Mayr M.J."/>
            <person name="Marchant H.K."/>
            <person name="Tienken D."/>
            <person name="Hach P.F."/>
            <person name="Brand A."/>
            <person name="Schubert C.J."/>
            <person name="Kuypers M.M."/>
            <person name="Milucka J."/>
        </authorList>
    </citation>
    <scope>NUCLEOTIDE SEQUENCE [LARGE SCALE GENOMIC DNA]</scope>
    <source>
        <strain evidence="12">Zug</strain>
    </source>
</reference>
<dbReference type="GO" id="GO:0006412">
    <property type="term" value="P:translation"/>
    <property type="evidence" value="ECO:0007669"/>
    <property type="project" value="UniProtKB-UniRule"/>
</dbReference>
<dbReference type="AlphaFoldDB" id="A0A2T4TX74"/>
<dbReference type="OrthoDB" id="9806396at2"/>
<dbReference type="Pfam" id="PF00189">
    <property type="entry name" value="Ribosomal_S3_C"/>
    <property type="match status" value="1"/>
</dbReference>
<evidence type="ECO:0000256" key="2">
    <source>
        <dbReference type="ARBA" id="ARBA00022730"/>
    </source>
</evidence>
<evidence type="ECO:0000256" key="9">
    <source>
        <dbReference type="SAM" id="MobiDB-lite"/>
    </source>
</evidence>
<dbReference type="SUPFAM" id="SSF54814">
    <property type="entry name" value="Prokaryotic type KH domain (KH-domain type II)"/>
    <property type="match status" value="1"/>
</dbReference>
<name>A0A2T4TX74_9BACT</name>
<keyword evidence="12" id="KW-1185">Reference proteome</keyword>
<sequence length="235" mass="26450">MGQKVHPIGFRLGFIKPWRSRWFATKGYADALHEDLKFRSFIKERVYHAGVSGIDIERKADQIRIIIHTARPGIIIGKKGSEVDKLKVALSGMSKKPIQLDIVEVRRAELDAQLIAEQVASQLLRRVAYRRAMKKTVQSSMRLGAQGVQIVCAGRLAGAEIARKERYREGRMPLSTMRADIDFGFTQAKTTYGLIGVKCWVYHGEATPETVAAQPEREAPQDRQRRPKGLTPVQS</sequence>
<keyword evidence="4 8" id="KW-0689">Ribosomal protein</keyword>
<keyword evidence="3 8" id="KW-0694">RNA-binding</keyword>
<dbReference type="HAMAP" id="MF_01309_B">
    <property type="entry name" value="Ribosomal_uS3_B"/>
    <property type="match status" value="1"/>
</dbReference>
<evidence type="ECO:0000256" key="8">
    <source>
        <dbReference type="HAMAP-Rule" id="MF_01309"/>
    </source>
</evidence>
<evidence type="ECO:0000259" key="10">
    <source>
        <dbReference type="PROSITE" id="PS50823"/>
    </source>
</evidence>